<keyword evidence="12 13" id="KW-0449">Lipoprotein</keyword>
<dbReference type="CDD" id="cd16326">
    <property type="entry name" value="LolB"/>
    <property type="match status" value="1"/>
</dbReference>
<reference evidence="14" key="1">
    <citation type="journal article" date="2018" name="Front. Microbiol.">
        <title>Genome-Based Analysis Reveals the Taxonomy and Diversity of the Family Idiomarinaceae.</title>
        <authorList>
            <person name="Liu Y."/>
            <person name="Lai Q."/>
            <person name="Shao Z."/>
        </authorList>
    </citation>
    <scope>NUCLEOTIDE SEQUENCE [LARGE SCALE GENOMIC DNA]</scope>
    <source>
        <strain evidence="14">F23</strain>
    </source>
</reference>
<evidence type="ECO:0000256" key="4">
    <source>
        <dbReference type="ARBA" id="ARBA00016202"/>
    </source>
</evidence>
<dbReference type="GO" id="GO:0015031">
    <property type="term" value="P:protein transport"/>
    <property type="evidence" value="ECO:0007669"/>
    <property type="project" value="UniProtKB-KW"/>
</dbReference>
<keyword evidence="14" id="KW-1185">Reference proteome</keyword>
<dbReference type="Proteomes" id="UP000287330">
    <property type="component" value="Unassembled WGS sequence"/>
</dbReference>
<evidence type="ECO:0000256" key="3">
    <source>
        <dbReference type="ARBA" id="ARBA00011245"/>
    </source>
</evidence>
<dbReference type="InterPro" id="IPR029046">
    <property type="entry name" value="LolA/LolB/LppX"/>
</dbReference>
<evidence type="ECO:0000256" key="7">
    <source>
        <dbReference type="ARBA" id="ARBA00022927"/>
    </source>
</evidence>
<dbReference type="GO" id="GO:0009279">
    <property type="term" value="C:cell outer membrane"/>
    <property type="evidence" value="ECO:0007669"/>
    <property type="project" value="UniProtKB-SubCell"/>
</dbReference>
<comment type="similarity">
    <text evidence="2">Belongs to the LolB family.</text>
</comment>
<evidence type="ECO:0000256" key="11">
    <source>
        <dbReference type="ARBA" id="ARBA00023237"/>
    </source>
</evidence>
<dbReference type="EMBL" id="PIPV01000001">
    <property type="protein sequence ID" value="RUO58254.1"/>
    <property type="molecule type" value="Genomic_DNA"/>
</dbReference>
<dbReference type="Pfam" id="PF03550">
    <property type="entry name" value="LolB"/>
    <property type="match status" value="1"/>
</dbReference>
<dbReference type="AlphaFoldDB" id="A0A432YBC0"/>
<keyword evidence="7" id="KW-0653">Protein transport</keyword>
<evidence type="ECO:0000256" key="8">
    <source>
        <dbReference type="ARBA" id="ARBA00023136"/>
    </source>
</evidence>
<keyword evidence="9" id="KW-0564">Palmitate</keyword>
<evidence type="ECO:0000256" key="1">
    <source>
        <dbReference type="ARBA" id="ARBA00004459"/>
    </source>
</evidence>
<evidence type="ECO:0000313" key="13">
    <source>
        <dbReference type="EMBL" id="RUO58254.1"/>
    </source>
</evidence>
<dbReference type="OrthoDB" id="6237392at2"/>
<evidence type="ECO:0000256" key="10">
    <source>
        <dbReference type="ARBA" id="ARBA00023186"/>
    </source>
</evidence>
<protein>
    <recommendedName>
        <fullName evidence="4">Outer-membrane lipoprotein LolB</fullName>
    </recommendedName>
</protein>
<keyword evidence="10" id="KW-0143">Chaperone</keyword>
<name>A0A432YBC0_9GAMM</name>
<keyword evidence="6" id="KW-0732">Signal</keyword>
<sequence>MSVPALTGQDQTPRARVVRQVPFYDLCLRLKWSSGVAVYSNRGLKTLRGLYVIAGIIESHRQFWSTTQNEIFYPLLVIKANYPVLLKFPLWTSLALLCGLVLTGCSIPKPPQQSVATNISNEQVQAHQARLQRINRWQLSGRFALTDLSSNNKDSAYLRWQSSPQQQAIIITHPLRGELAELIITPTAATIKVDGEQVQSPSAQGLLYRYTGMQLPVDELPHWLLGRLDPRLSDFNFDTRGRLIKAVYQTRDGERWQLTWFYQAQQLLPEQVHAETPKLKLKIQAQRWQTQPATNHTDH</sequence>
<gene>
    <name evidence="13" type="primary">lolB</name>
    <name evidence="13" type="ORF">CWE25_01285</name>
</gene>
<dbReference type="InterPro" id="IPR004565">
    <property type="entry name" value="OM_lipoprot_LolB"/>
</dbReference>
<comment type="subunit">
    <text evidence="3">Monomer.</text>
</comment>
<dbReference type="Gene3D" id="2.50.20.10">
    <property type="entry name" value="Lipoprotein localisation LolA/LolB/LppX"/>
    <property type="match status" value="1"/>
</dbReference>
<keyword evidence="8" id="KW-0472">Membrane</keyword>
<keyword evidence="11" id="KW-0998">Cell outer membrane</keyword>
<comment type="caution">
    <text evidence="13">The sequence shown here is derived from an EMBL/GenBank/DDBJ whole genome shotgun (WGS) entry which is preliminary data.</text>
</comment>
<proteinExistence type="inferred from homology"/>
<evidence type="ECO:0000256" key="5">
    <source>
        <dbReference type="ARBA" id="ARBA00022448"/>
    </source>
</evidence>
<evidence type="ECO:0000256" key="9">
    <source>
        <dbReference type="ARBA" id="ARBA00023139"/>
    </source>
</evidence>
<evidence type="ECO:0000256" key="6">
    <source>
        <dbReference type="ARBA" id="ARBA00022729"/>
    </source>
</evidence>
<dbReference type="NCBIfam" id="TIGR00548">
    <property type="entry name" value="lolB"/>
    <property type="match status" value="1"/>
</dbReference>
<dbReference type="SUPFAM" id="SSF89392">
    <property type="entry name" value="Prokaryotic lipoproteins and lipoprotein localization factors"/>
    <property type="match status" value="1"/>
</dbReference>
<evidence type="ECO:0000256" key="2">
    <source>
        <dbReference type="ARBA" id="ARBA00009696"/>
    </source>
</evidence>
<evidence type="ECO:0000256" key="12">
    <source>
        <dbReference type="ARBA" id="ARBA00023288"/>
    </source>
</evidence>
<accession>A0A432YBC0</accession>
<keyword evidence="5" id="KW-0813">Transport</keyword>
<comment type="subcellular location">
    <subcellularLocation>
        <location evidence="1">Cell outer membrane</location>
        <topology evidence="1">Lipid-anchor</topology>
    </subcellularLocation>
</comment>
<organism evidence="13 14">
    <name type="scientific">Idiomarina fontislapidosi</name>
    <dbReference type="NCBI Taxonomy" id="263723"/>
    <lineage>
        <taxon>Bacteria</taxon>
        <taxon>Pseudomonadati</taxon>
        <taxon>Pseudomonadota</taxon>
        <taxon>Gammaproteobacteria</taxon>
        <taxon>Alteromonadales</taxon>
        <taxon>Idiomarinaceae</taxon>
        <taxon>Idiomarina</taxon>
    </lineage>
</organism>
<evidence type="ECO:0000313" key="14">
    <source>
        <dbReference type="Proteomes" id="UP000287330"/>
    </source>
</evidence>